<evidence type="ECO:0000313" key="3">
    <source>
        <dbReference type="Proteomes" id="UP000238375"/>
    </source>
</evidence>
<keyword evidence="3" id="KW-1185">Reference proteome</keyword>
<protein>
    <submittedName>
        <fullName evidence="2">Uncharacterized protein</fullName>
    </submittedName>
</protein>
<sequence length="688" mass="75188">MKLKLKQSGGPATNQVIVEAGEIGRDLQGNLVQIDSQAPSHDDPRLIHSGGVNYARPGKGGVLTDQLKSILSDSQTQINRGERSQNPADAQIAISGKQANQLGKELGLPVKIRGSISPSKLFLSLQTARDKMAKKYVLKPKHQQLSGKAFQTSQHVNALQQQQLPDDQALYNLVFGMQEAMKKPEPVATAVMQQGGRVKLSTQGYKRNSPDKHEPALVIPSNQITMDGVDHDILLYGDGGEVIHATPDKDYYLPNSSQVLEIPLGQQGYHRPSVSNGQRDPVTGRVLFPADGPLPVIGKPGQFDYSQSAIDQWATGTLPAPVKPAPVKKTAGKLNPKTRGVNRPTPTRPVTRQAQAAGLSKTDYSAFLPDPSGDPTVPLVAPQTYAPGQIQADSLERTMTPVRTESGVPVQSIVAGEPIISSLDSRVAERRPGQKYVDELNPFRPRSEQFMGDLYNLLDAQTRQPGYLQQMDYVPLHLDRVNPTASRQAIQDAYQAANQSIPDPGTQIGRAQQVAQYSSYLDSLNQLNGQIDGQNVQIGNQENQYNQAARQQIESQNAQLRDQFYVRDLQTEEARRQQTSASLNSITGKLSQARQQMANYDLFKSAFAPRYKVNGDGKLVLDSSAPPVQFGQKAVPASPNELTTTETTLDKDGKPVKTRITKKELDFLTQNRGILQRLGQLGALKAIY</sequence>
<accession>A0A2T0SYH4</accession>
<feature type="region of interest" description="Disordered" evidence="1">
    <location>
        <begin position="320"/>
        <end position="351"/>
    </location>
</feature>
<evidence type="ECO:0000256" key="1">
    <source>
        <dbReference type="SAM" id="MobiDB-lite"/>
    </source>
</evidence>
<dbReference type="RefSeq" id="WP_106138186.1">
    <property type="nucleotide sequence ID" value="NZ_PVTE01000009.1"/>
</dbReference>
<comment type="caution">
    <text evidence="2">The sequence shown here is derived from an EMBL/GenBank/DDBJ whole genome shotgun (WGS) entry which is preliminary data.</text>
</comment>
<gene>
    <name evidence="2" type="ORF">CLV58_109181</name>
</gene>
<name>A0A2T0SYH4_9BACT</name>
<dbReference type="AlphaFoldDB" id="A0A2T0SYH4"/>
<organism evidence="2 3">
    <name type="scientific">Spirosoma oryzae</name>
    <dbReference type="NCBI Taxonomy" id="1469603"/>
    <lineage>
        <taxon>Bacteria</taxon>
        <taxon>Pseudomonadati</taxon>
        <taxon>Bacteroidota</taxon>
        <taxon>Cytophagia</taxon>
        <taxon>Cytophagales</taxon>
        <taxon>Cytophagaceae</taxon>
        <taxon>Spirosoma</taxon>
    </lineage>
</organism>
<reference evidence="2 3" key="1">
    <citation type="submission" date="2018-03" db="EMBL/GenBank/DDBJ databases">
        <title>Genomic Encyclopedia of Archaeal and Bacterial Type Strains, Phase II (KMG-II): from individual species to whole genera.</title>
        <authorList>
            <person name="Goeker M."/>
        </authorList>
    </citation>
    <scope>NUCLEOTIDE SEQUENCE [LARGE SCALE GENOMIC DNA]</scope>
    <source>
        <strain evidence="2 3">DSM 28354</strain>
    </source>
</reference>
<proteinExistence type="predicted"/>
<dbReference type="Proteomes" id="UP000238375">
    <property type="component" value="Unassembled WGS sequence"/>
</dbReference>
<evidence type="ECO:0000313" key="2">
    <source>
        <dbReference type="EMBL" id="PRY38454.1"/>
    </source>
</evidence>
<dbReference type="EMBL" id="PVTE01000009">
    <property type="protein sequence ID" value="PRY38454.1"/>
    <property type="molecule type" value="Genomic_DNA"/>
</dbReference>